<keyword evidence="5 7" id="KW-0659">Purine metabolism</keyword>
<dbReference type="OrthoDB" id="10265230at2759"/>
<dbReference type="PROSITE" id="PS00768">
    <property type="entry name" value="TRANSTHYRETIN_1"/>
    <property type="match status" value="1"/>
</dbReference>
<organism evidence="9 10">
    <name type="scientific">Zopfia rhizophila CBS 207.26</name>
    <dbReference type="NCBI Taxonomy" id="1314779"/>
    <lineage>
        <taxon>Eukaryota</taxon>
        <taxon>Fungi</taxon>
        <taxon>Dikarya</taxon>
        <taxon>Ascomycota</taxon>
        <taxon>Pezizomycotina</taxon>
        <taxon>Dothideomycetes</taxon>
        <taxon>Dothideomycetes incertae sedis</taxon>
        <taxon>Zopfiaceae</taxon>
        <taxon>Zopfia</taxon>
    </lineage>
</organism>
<dbReference type="Pfam" id="PF00576">
    <property type="entry name" value="Transthyretin"/>
    <property type="match status" value="1"/>
</dbReference>
<gene>
    <name evidence="9" type="ORF">K469DRAFT_726418</name>
</gene>
<protein>
    <recommendedName>
        <fullName evidence="7">5-hydroxyisourate hydrolase</fullName>
        <shortName evidence="7">HIU hydrolase</shortName>
        <shortName evidence="7">HIUHase</shortName>
        <ecNumber evidence="7">3.5.2.17</ecNumber>
    </recommendedName>
</protein>
<name>A0A6A6E717_9PEZI</name>
<evidence type="ECO:0000313" key="10">
    <source>
        <dbReference type="Proteomes" id="UP000800200"/>
    </source>
</evidence>
<dbReference type="InterPro" id="IPR014306">
    <property type="entry name" value="Hydroxyisourate_hydrolase"/>
</dbReference>
<keyword evidence="6 7" id="KW-0378">Hydrolase</keyword>
<dbReference type="InterPro" id="IPR023418">
    <property type="entry name" value="Thyroxine_BS"/>
</dbReference>
<evidence type="ECO:0000313" key="9">
    <source>
        <dbReference type="EMBL" id="KAF2185970.1"/>
    </source>
</evidence>
<dbReference type="PANTHER" id="PTHR10395">
    <property type="entry name" value="URICASE AND TRANSTHYRETIN-RELATED"/>
    <property type="match status" value="1"/>
</dbReference>
<dbReference type="NCBIfam" id="TIGR02962">
    <property type="entry name" value="hdxy_isourate"/>
    <property type="match status" value="1"/>
</dbReference>
<comment type="similarity">
    <text evidence="3 7">Belongs to the transthyretin family. 5-hydroxyisourate hydrolase subfamily.</text>
</comment>
<evidence type="ECO:0000256" key="5">
    <source>
        <dbReference type="ARBA" id="ARBA00022631"/>
    </source>
</evidence>
<dbReference type="AlphaFoldDB" id="A0A6A6E717"/>
<comment type="subunit">
    <text evidence="4 7">Homotetramer.</text>
</comment>
<dbReference type="InterPro" id="IPR023416">
    <property type="entry name" value="Transthyretin/HIU_hydrolase_d"/>
</dbReference>
<keyword evidence="10" id="KW-1185">Reference proteome</keyword>
<sequence length="133" mass="14794">MAEKKPPITCHILDTAIGKPASSIPVTLTLHNPPSSLDSPLLFSATTNSDGRVTSWQPKSPFSADGLEEVFKREGDQKYSLTFDTEKYFGEKGVKTFFPEVEVKFVVRQEQKGEHFHVPVLLGPFGYTTYRGS</sequence>
<accession>A0A6A6E717</accession>
<dbReference type="GO" id="GO:0033971">
    <property type="term" value="F:hydroxyisourate hydrolase activity"/>
    <property type="evidence" value="ECO:0007669"/>
    <property type="project" value="UniProtKB-EC"/>
</dbReference>
<dbReference type="EMBL" id="ML994631">
    <property type="protein sequence ID" value="KAF2185970.1"/>
    <property type="molecule type" value="Genomic_DNA"/>
</dbReference>
<comment type="function">
    <text evidence="2">Catalyzes the hydrolysis of 5-hydroxyisourate (HIU) to 2-oxo-4-hydroxy-4-carboxy-5-ureidoimidazoline (OHCU).</text>
</comment>
<evidence type="ECO:0000256" key="4">
    <source>
        <dbReference type="ARBA" id="ARBA00011881"/>
    </source>
</evidence>
<dbReference type="Proteomes" id="UP000800200">
    <property type="component" value="Unassembled WGS sequence"/>
</dbReference>
<dbReference type="GO" id="GO:0006144">
    <property type="term" value="P:purine nucleobase metabolic process"/>
    <property type="evidence" value="ECO:0007669"/>
    <property type="project" value="UniProtKB-KW"/>
</dbReference>
<evidence type="ECO:0000256" key="2">
    <source>
        <dbReference type="ARBA" id="ARBA00002704"/>
    </source>
</evidence>
<dbReference type="PANTHER" id="PTHR10395:SF7">
    <property type="entry name" value="5-HYDROXYISOURATE HYDROLASE"/>
    <property type="match status" value="1"/>
</dbReference>
<dbReference type="SUPFAM" id="SSF49472">
    <property type="entry name" value="Transthyretin (synonym: prealbumin)"/>
    <property type="match status" value="1"/>
</dbReference>
<reference evidence="9" key="1">
    <citation type="journal article" date="2020" name="Stud. Mycol.">
        <title>101 Dothideomycetes genomes: a test case for predicting lifestyles and emergence of pathogens.</title>
        <authorList>
            <person name="Haridas S."/>
            <person name="Albert R."/>
            <person name="Binder M."/>
            <person name="Bloem J."/>
            <person name="Labutti K."/>
            <person name="Salamov A."/>
            <person name="Andreopoulos B."/>
            <person name="Baker S."/>
            <person name="Barry K."/>
            <person name="Bills G."/>
            <person name="Bluhm B."/>
            <person name="Cannon C."/>
            <person name="Castanera R."/>
            <person name="Culley D."/>
            <person name="Daum C."/>
            <person name="Ezra D."/>
            <person name="Gonzalez J."/>
            <person name="Henrissat B."/>
            <person name="Kuo A."/>
            <person name="Liang C."/>
            <person name="Lipzen A."/>
            <person name="Lutzoni F."/>
            <person name="Magnuson J."/>
            <person name="Mondo S."/>
            <person name="Nolan M."/>
            <person name="Ohm R."/>
            <person name="Pangilinan J."/>
            <person name="Park H.-J."/>
            <person name="Ramirez L."/>
            <person name="Alfaro M."/>
            <person name="Sun H."/>
            <person name="Tritt A."/>
            <person name="Yoshinaga Y."/>
            <person name="Zwiers L.-H."/>
            <person name="Turgeon B."/>
            <person name="Goodwin S."/>
            <person name="Spatafora J."/>
            <person name="Crous P."/>
            <person name="Grigoriev I."/>
        </authorList>
    </citation>
    <scope>NUCLEOTIDE SEQUENCE</scope>
    <source>
        <strain evidence="9">CBS 207.26</strain>
    </source>
</reference>
<feature type="domain" description="Transthyretin/hydroxyisourate hydrolase" evidence="8">
    <location>
        <begin position="8"/>
        <end position="132"/>
    </location>
</feature>
<proteinExistence type="inferred from homology"/>
<dbReference type="Gene3D" id="2.60.40.180">
    <property type="entry name" value="Transthyretin/hydroxyisourate hydrolase domain"/>
    <property type="match status" value="1"/>
</dbReference>
<dbReference type="EC" id="3.5.2.17" evidence="7"/>
<evidence type="ECO:0000256" key="6">
    <source>
        <dbReference type="ARBA" id="ARBA00022801"/>
    </source>
</evidence>
<evidence type="ECO:0000259" key="8">
    <source>
        <dbReference type="Pfam" id="PF00576"/>
    </source>
</evidence>
<comment type="catalytic activity">
    <reaction evidence="1 7">
        <text>5-hydroxyisourate + H2O = 5-hydroxy-2-oxo-4-ureido-2,5-dihydro-1H-imidazole-5-carboxylate + H(+)</text>
        <dbReference type="Rhea" id="RHEA:23736"/>
        <dbReference type="ChEBI" id="CHEBI:15377"/>
        <dbReference type="ChEBI" id="CHEBI:15378"/>
        <dbReference type="ChEBI" id="CHEBI:18072"/>
        <dbReference type="ChEBI" id="CHEBI:58639"/>
        <dbReference type="EC" id="3.5.2.17"/>
    </reaction>
</comment>
<evidence type="ECO:0000256" key="3">
    <source>
        <dbReference type="ARBA" id="ARBA00009850"/>
    </source>
</evidence>
<dbReference type="InterPro" id="IPR036817">
    <property type="entry name" value="Transthyretin/HIU_hydrolase_sf"/>
</dbReference>
<evidence type="ECO:0000256" key="1">
    <source>
        <dbReference type="ARBA" id="ARBA00001043"/>
    </source>
</evidence>
<evidence type="ECO:0000256" key="7">
    <source>
        <dbReference type="RuleBase" id="RU361270"/>
    </source>
</evidence>
<dbReference type="CDD" id="cd05822">
    <property type="entry name" value="TLP_HIUase"/>
    <property type="match status" value="1"/>
</dbReference>